<accession>L7U4G5</accession>
<dbReference type="PROSITE" id="PS50011">
    <property type="entry name" value="PROTEIN_KINASE_DOM"/>
    <property type="match status" value="1"/>
</dbReference>
<dbReference type="STRING" id="1278073.MYSTI_02390"/>
<evidence type="ECO:0000313" key="3">
    <source>
        <dbReference type="EMBL" id="AGC43706.1"/>
    </source>
</evidence>
<keyword evidence="4" id="KW-1185">Reference proteome</keyword>
<feature type="transmembrane region" description="Helical" evidence="1">
    <location>
        <begin position="426"/>
        <end position="446"/>
    </location>
</feature>
<evidence type="ECO:0000256" key="1">
    <source>
        <dbReference type="SAM" id="Phobius"/>
    </source>
</evidence>
<protein>
    <submittedName>
        <fullName evidence="3">TPR repeat containing protein</fullName>
    </submittedName>
</protein>
<dbReference type="GO" id="GO:0005524">
    <property type="term" value="F:ATP binding"/>
    <property type="evidence" value="ECO:0007669"/>
    <property type="project" value="InterPro"/>
</dbReference>
<dbReference type="Gene3D" id="2.30.30.40">
    <property type="entry name" value="SH3 Domains"/>
    <property type="match status" value="1"/>
</dbReference>
<keyword evidence="1" id="KW-0812">Transmembrane</keyword>
<organism evidence="3 4">
    <name type="scientific">Myxococcus stipitatus (strain DSM 14675 / JCM 12634 / Mx s8)</name>
    <dbReference type="NCBI Taxonomy" id="1278073"/>
    <lineage>
        <taxon>Bacteria</taxon>
        <taxon>Pseudomonadati</taxon>
        <taxon>Myxococcota</taxon>
        <taxon>Myxococcia</taxon>
        <taxon>Myxococcales</taxon>
        <taxon>Cystobacterineae</taxon>
        <taxon>Myxococcaceae</taxon>
        <taxon>Myxococcus</taxon>
    </lineage>
</organism>
<dbReference type="PATRIC" id="fig|1278073.3.peg.2421"/>
<dbReference type="InterPro" id="IPR011009">
    <property type="entry name" value="Kinase-like_dom_sf"/>
</dbReference>
<dbReference type="OrthoDB" id="9805504at2"/>
<dbReference type="Proteomes" id="UP000011131">
    <property type="component" value="Chromosome"/>
</dbReference>
<sequence length="825" mass="90615">MAMQPRRLVDGTGRTVQLGQELRRGGEGIIFEVTGAPGCVAKVFLRTPSPEKTSKLLWMTSNRSGELERLAAWPVATLHEHRGGPPMGFIMPRIEGYKEIHNLYGLQSRRQHFPKADWAFLLTAAANCAVAFDAVHQLGHVVGDVNEGNLLVSPKDATVRLIDCDSFQVVAGHRVFLCDVATALFTPPELIGQNLKQVTRRATHDQFGLAVLIFHLLFLGRHPYSGRFLGMGEMSPERAISEHRFAFGRNAAALQMAAPPFVPALGFLPPSVGELFERAFDPHPERAGRPSAEEWTRHLLGLLKQLRTCPKDANHRYPNHQNSCPWCKLLADGGPAFFLGLNAVLHHTFNARAVDLDSLWAELSRIPALNLPAKPTASPARVAAPLPADATQTLGRIALVRSFCAMTGAIVTMGVWIGVTASPQMGLFLGIPAAVFVLISKVYWWWLRRSDVVDTILRERQATNTAAQTALMNARKEWEGLAPLIATTQNHRAQLETLRRDYIHLQPTFESENNQLIKSKEASQKRDFLRNVFIRNHSIRNIGDGRKAMLRSYHVETALDVLTHRILGVVPGFGPALTDALTDWARAVEAQFRFDARKGVSDQERNALVARFLQRQAQLKSRIEQTLEELRTQTRTISTQLSTVQERLTHCLTAVAQAHLDLASLAPGSASGTKVPFWGGRGYWTMLATLVALALFVAEGDAIYSALTAPIYVRPEGAVVAPDAPKPVAEVLPPPLPIPRDCVVRSTPAVSALRMGTVSANTPLIVTAKQDGWRKVLLPEGQEGWTGPRCWMRLASTGGACRGDEDCSSTQCSLPLEGQSMGQCL</sequence>
<dbReference type="GO" id="GO:0004672">
    <property type="term" value="F:protein kinase activity"/>
    <property type="evidence" value="ECO:0007669"/>
    <property type="project" value="InterPro"/>
</dbReference>
<dbReference type="eggNOG" id="COG4248">
    <property type="taxonomic scope" value="Bacteria"/>
</dbReference>
<dbReference type="SUPFAM" id="SSF56112">
    <property type="entry name" value="Protein kinase-like (PK-like)"/>
    <property type="match status" value="1"/>
</dbReference>
<proteinExistence type="predicted"/>
<dbReference type="KEGG" id="msd:MYSTI_02390"/>
<dbReference type="AlphaFoldDB" id="L7U4G5"/>
<evidence type="ECO:0000313" key="4">
    <source>
        <dbReference type="Proteomes" id="UP000011131"/>
    </source>
</evidence>
<dbReference type="RefSeq" id="WP_015347967.1">
    <property type="nucleotide sequence ID" value="NC_020126.1"/>
</dbReference>
<dbReference type="InterPro" id="IPR000719">
    <property type="entry name" value="Prot_kinase_dom"/>
</dbReference>
<dbReference type="HOGENOM" id="CLU_022304_0_0_7"/>
<dbReference type="Gene3D" id="1.10.510.10">
    <property type="entry name" value="Transferase(Phosphotransferase) domain 1"/>
    <property type="match status" value="1"/>
</dbReference>
<keyword evidence="1" id="KW-0472">Membrane</keyword>
<feature type="domain" description="Protein kinase" evidence="2">
    <location>
        <begin position="16"/>
        <end position="301"/>
    </location>
</feature>
<feature type="transmembrane region" description="Helical" evidence="1">
    <location>
        <begin position="398"/>
        <end position="419"/>
    </location>
</feature>
<reference evidence="3 4" key="1">
    <citation type="journal article" date="2013" name="Genome Announc.">
        <title>Complete genome sequence of Myxococcus stipitatus strain DSM 14675, a fruiting myxobacterium.</title>
        <authorList>
            <person name="Huntley S."/>
            <person name="Kneip S."/>
            <person name="Treuner-Lange A."/>
            <person name="Sogaard-Andersen L."/>
        </authorList>
    </citation>
    <scope>NUCLEOTIDE SEQUENCE [LARGE SCALE GENOMIC DNA]</scope>
    <source>
        <strain evidence="4">DSM 14675 / JCM 12634 / Mx s8</strain>
    </source>
</reference>
<keyword evidence="1" id="KW-1133">Transmembrane helix</keyword>
<evidence type="ECO:0000259" key="2">
    <source>
        <dbReference type="PROSITE" id="PS50011"/>
    </source>
</evidence>
<name>L7U4G5_MYXSD</name>
<gene>
    <name evidence="3" type="ordered locus">MYSTI_02390</name>
</gene>
<dbReference type="EMBL" id="CP004025">
    <property type="protein sequence ID" value="AGC43706.1"/>
    <property type="molecule type" value="Genomic_DNA"/>
</dbReference>